<organism evidence="2 3">
    <name type="scientific">Durusdinium trenchii</name>
    <dbReference type="NCBI Taxonomy" id="1381693"/>
    <lineage>
        <taxon>Eukaryota</taxon>
        <taxon>Sar</taxon>
        <taxon>Alveolata</taxon>
        <taxon>Dinophyceae</taxon>
        <taxon>Suessiales</taxon>
        <taxon>Symbiodiniaceae</taxon>
        <taxon>Durusdinium</taxon>
    </lineage>
</organism>
<comment type="caution">
    <text evidence="2">The sequence shown here is derived from an EMBL/GenBank/DDBJ whole genome shotgun (WGS) entry which is preliminary data.</text>
</comment>
<evidence type="ECO:0000313" key="3">
    <source>
        <dbReference type="Proteomes" id="UP001642484"/>
    </source>
</evidence>
<accession>A0ABP0N9V4</accession>
<reference evidence="2 3" key="1">
    <citation type="submission" date="2024-02" db="EMBL/GenBank/DDBJ databases">
        <authorList>
            <person name="Chen Y."/>
            <person name="Shah S."/>
            <person name="Dougan E. K."/>
            <person name="Thang M."/>
            <person name="Chan C."/>
        </authorList>
    </citation>
    <scope>NUCLEOTIDE SEQUENCE [LARGE SCALE GENOMIC DNA]</scope>
</reference>
<dbReference type="EMBL" id="CAXAMN010021496">
    <property type="protein sequence ID" value="CAK9060198.1"/>
    <property type="molecule type" value="Genomic_DNA"/>
</dbReference>
<gene>
    <name evidence="2" type="ORF">CCMP2556_LOCUS29613</name>
</gene>
<feature type="region of interest" description="Disordered" evidence="1">
    <location>
        <begin position="306"/>
        <end position="329"/>
    </location>
</feature>
<keyword evidence="3" id="KW-1185">Reference proteome</keyword>
<name>A0ABP0N9V4_9DINO</name>
<evidence type="ECO:0000313" key="2">
    <source>
        <dbReference type="EMBL" id="CAK9060198.1"/>
    </source>
</evidence>
<sequence>MKWSEKKDLYGKHHLIAVGGRTEGGEDEPKINDRTKDLPEPVCYFSPPLELMEELLHTFYAKLVLDLSPADGKLAWACVKTRTAYMGICYIDTHVKLMEERLLDLMKVSMKETASPLFNSAYAQAGECLAELETFNCVVTNPKDYTLQEVRVVVRENRVRAGLVKDKSSEEEEDLIKTVNNANLTDLKAMCIARGMKVPEKARVGELRLCLKQWLVQSGTGQTVYKLGGRVNGMTFHEIALSDPAYLQWAKKETTEKGANSHWQLRQLVHWSERMDRDENATTITQVQRPDLDGFASPMKKNQGSYQITAASPPEPAAKSPEVKQEPNATQAAISGEVTTMIQTMKELTSMVGVLQQNVAELQEKDKPRKARSTTSSAGFEKLEKMGDDLYIETTSHLPERKDDHLRQQGDRIIPDAWTALTKRDHELFLVELACSEHSVLSQEAEKQGLKAERLSWWNGCDLTTSEGVQSQFESVHWPLEEHPGMMRTGD</sequence>
<protein>
    <submittedName>
        <fullName evidence="2">Uncharacterized protein</fullName>
    </submittedName>
</protein>
<evidence type="ECO:0000256" key="1">
    <source>
        <dbReference type="SAM" id="MobiDB-lite"/>
    </source>
</evidence>
<proteinExistence type="predicted"/>
<dbReference type="Proteomes" id="UP001642484">
    <property type="component" value="Unassembled WGS sequence"/>
</dbReference>